<dbReference type="Gene3D" id="1.25.40.10">
    <property type="entry name" value="Tetratricopeptide repeat domain"/>
    <property type="match status" value="2"/>
</dbReference>
<dbReference type="AlphaFoldDB" id="A0AAV5KYV6"/>
<evidence type="ECO:0000256" key="2">
    <source>
        <dbReference type="ARBA" id="ARBA00022737"/>
    </source>
</evidence>
<evidence type="ECO:0000313" key="5">
    <source>
        <dbReference type="Proteomes" id="UP001054252"/>
    </source>
</evidence>
<dbReference type="EMBL" id="BPVZ01000085">
    <property type="protein sequence ID" value="GKV30035.1"/>
    <property type="molecule type" value="Genomic_DNA"/>
</dbReference>
<comment type="similarity">
    <text evidence="1">Belongs to the PPR family. P subfamily.</text>
</comment>
<dbReference type="InterPro" id="IPR011990">
    <property type="entry name" value="TPR-like_helical_dom_sf"/>
</dbReference>
<evidence type="ECO:0000256" key="1">
    <source>
        <dbReference type="ARBA" id="ARBA00007626"/>
    </source>
</evidence>
<dbReference type="Pfam" id="PF12854">
    <property type="entry name" value="PPR_1"/>
    <property type="match status" value="1"/>
</dbReference>
<dbReference type="FunFam" id="1.25.40.10:FF:000558">
    <property type="entry name" value="Pentatricopeptide repeat-containing protein At5g39710"/>
    <property type="match status" value="1"/>
</dbReference>
<organism evidence="4 5">
    <name type="scientific">Rubroshorea leprosula</name>
    <dbReference type="NCBI Taxonomy" id="152421"/>
    <lineage>
        <taxon>Eukaryota</taxon>
        <taxon>Viridiplantae</taxon>
        <taxon>Streptophyta</taxon>
        <taxon>Embryophyta</taxon>
        <taxon>Tracheophyta</taxon>
        <taxon>Spermatophyta</taxon>
        <taxon>Magnoliopsida</taxon>
        <taxon>eudicotyledons</taxon>
        <taxon>Gunneridae</taxon>
        <taxon>Pentapetalae</taxon>
        <taxon>rosids</taxon>
        <taxon>malvids</taxon>
        <taxon>Malvales</taxon>
        <taxon>Dipterocarpaceae</taxon>
        <taxon>Rubroshorea</taxon>
    </lineage>
</organism>
<sequence>MELFEEMKNKECQPDEYTYNMLIDILCSRGKMEEALSLLQEMELSGCARNVVTYNTLIDGFIKNKGIEEAEEIFDEMELQGVSRNSVTYNTLIDGLCKSKKGRGCCTANGPDVNGRAADVVQTMTSNRCEPDIVTYGTLIGGLCKAALFRWRRTNEAMRLFREMMEKGDPPDAVTYKIVFCGLCSGGRPIQEAVKFVVEMVEKGFLPEFSSFYMLAEGLCALYMEDTLVKLVDMIMKKANCSDSKVSMIRGFLKIHKFEDALTTLGSILDG</sequence>
<feature type="repeat" description="PPR" evidence="3">
    <location>
        <begin position="50"/>
        <end position="84"/>
    </location>
</feature>
<feature type="repeat" description="PPR" evidence="3">
    <location>
        <begin position="172"/>
        <end position="207"/>
    </location>
</feature>
<dbReference type="Proteomes" id="UP001054252">
    <property type="component" value="Unassembled WGS sequence"/>
</dbReference>
<evidence type="ECO:0000313" key="4">
    <source>
        <dbReference type="EMBL" id="GKV30035.1"/>
    </source>
</evidence>
<feature type="repeat" description="PPR" evidence="3">
    <location>
        <begin position="15"/>
        <end position="49"/>
    </location>
</feature>
<evidence type="ECO:0000256" key="3">
    <source>
        <dbReference type="PROSITE-ProRule" id="PRU00708"/>
    </source>
</evidence>
<gene>
    <name evidence="4" type="ORF">SLEP1_g38901</name>
</gene>
<dbReference type="PANTHER" id="PTHR45613">
    <property type="entry name" value="PENTATRICOPEPTIDE REPEAT-CONTAINING PROTEIN"/>
    <property type="match status" value="1"/>
</dbReference>
<feature type="repeat" description="PPR" evidence="3">
    <location>
        <begin position="132"/>
        <end position="171"/>
    </location>
</feature>
<keyword evidence="2" id="KW-0677">Repeat</keyword>
<proteinExistence type="inferred from homology"/>
<evidence type="ECO:0008006" key="6">
    <source>
        <dbReference type="Google" id="ProtNLM"/>
    </source>
</evidence>
<dbReference type="PROSITE" id="PS51375">
    <property type="entry name" value="PPR"/>
    <property type="match status" value="4"/>
</dbReference>
<dbReference type="NCBIfam" id="TIGR00756">
    <property type="entry name" value="PPR"/>
    <property type="match status" value="5"/>
</dbReference>
<dbReference type="Pfam" id="PF13041">
    <property type="entry name" value="PPR_2"/>
    <property type="match status" value="2"/>
</dbReference>
<dbReference type="InterPro" id="IPR002885">
    <property type="entry name" value="PPR_rpt"/>
</dbReference>
<protein>
    <recommendedName>
        <fullName evidence="6">Pentatricopeptide repeat-containing protein</fullName>
    </recommendedName>
</protein>
<keyword evidence="5" id="KW-1185">Reference proteome</keyword>
<name>A0AAV5KYV6_9ROSI</name>
<accession>A0AAV5KYV6</accession>
<reference evidence="4 5" key="1">
    <citation type="journal article" date="2021" name="Commun. Biol.">
        <title>The genome of Shorea leprosula (Dipterocarpaceae) highlights the ecological relevance of drought in aseasonal tropical rainforests.</title>
        <authorList>
            <person name="Ng K.K.S."/>
            <person name="Kobayashi M.J."/>
            <person name="Fawcett J.A."/>
            <person name="Hatakeyama M."/>
            <person name="Paape T."/>
            <person name="Ng C.H."/>
            <person name="Ang C.C."/>
            <person name="Tnah L.H."/>
            <person name="Lee C.T."/>
            <person name="Nishiyama T."/>
            <person name="Sese J."/>
            <person name="O'Brien M.J."/>
            <person name="Copetti D."/>
            <person name="Mohd Noor M.I."/>
            <person name="Ong R.C."/>
            <person name="Putra M."/>
            <person name="Sireger I.Z."/>
            <person name="Indrioko S."/>
            <person name="Kosugi Y."/>
            <person name="Izuno A."/>
            <person name="Isagi Y."/>
            <person name="Lee S.L."/>
            <person name="Shimizu K.K."/>
        </authorList>
    </citation>
    <scope>NUCLEOTIDE SEQUENCE [LARGE SCALE GENOMIC DNA]</scope>
    <source>
        <strain evidence="4">214</strain>
    </source>
</reference>
<dbReference type="PANTHER" id="PTHR45613:SF9">
    <property type="entry name" value="MITOCHONDRIAL GROUP I INTRON SPLICING FACTOR CCM1"/>
    <property type="match status" value="1"/>
</dbReference>
<comment type="caution">
    <text evidence="4">The sequence shown here is derived from an EMBL/GenBank/DDBJ whole genome shotgun (WGS) entry which is preliminary data.</text>
</comment>